<dbReference type="PANTHER" id="PTHR31435">
    <property type="entry name" value="PROTEIN NATD1"/>
    <property type="match status" value="1"/>
</dbReference>
<dbReference type="PROSITE" id="PS51729">
    <property type="entry name" value="GNAT_YJDJ"/>
    <property type="match status" value="1"/>
</dbReference>
<dbReference type="CDD" id="cd04301">
    <property type="entry name" value="NAT_SF"/>
    <property type="match status" value="1"/>
</dbReference>
<evidence type="ECO:0000259" key="1">
    <source>
        <dbReference type="PROSITE" id="PS51729"/>
    </source>
</evidence>
<dbReference type="InterPro" id="IPR016181">
    <property type="entry name" value="Acyl_CoA_acyltransferase"/>
</dbReference>
<dbReference type="SUPFAM" id="SSF55729">
    <property type="entry name" value="Acyl-CoA N-acyltransferases (Nat)"/>
    <property type="match status" value="1"/>
</dbReference>
<feature type="domain" description="N-acetyltransferase" evidence="1">
    <location>
        <begin position="6"/>
        <end position="93"/>
    </location>
</feature>
<gene>
    <name evidence="2" type="ORF">M2152_001060</name>
</gene>
<reference evidence="2 3" key="1">
    <citation type="submission" date="2023-04" db="EMBL/GenBank/DDBJ databases">
        <title>Genome Encyclopedia of Bacteria and Archaea VI: Functional Genomics of Type Strains.</title>
        <authorList>
            <person name="Whitman W."/>
        </authorList>
    </citation>
    <scope>NUCLEOTIDE SEQUENCE [LARGE SCALE GENOMIC DNA]</scope>
    <source>
        <strain evidence="2 3">SG_E_30_P1</strain>
    </source>
</reference>
<name>A0ABT6KN55_9MICO</name>
<dbReference type="Gene3D" id="3.40.630.30">
    <property type="match status" value="1"/>
</dbReference>
<dbReference type="RefSeq" id="WP_322133210.1">
    <property type="nucleotide sequence ID" value="NZ_CP085036.1"/>
</dbReference>
<comment type="caution">
    <text evidence="2">The sequence shown here is derived from an EMBL/GenBank/DDBJ whole genome shotgun (WGS) entry which is preliminary data.</text>
</comment>
<dbReference type="InterPro" id="IPR031165">
    <property type="entry name" value="GNAT_YJDJ"/>
</dbReference>
<dbReference type="Pfam" id="PF14542">
    <property type="entry name" value="Acetyltransf_CG"/>
    <property type="match status" value="1"/>
</dbReference>
<keyword evidence="3" id="KW-1185">Reference proteome</keyword>
<organism evidence="2 3">
    <name type="scientific">Antiquaquibacter oligotrophicus</name>
    <dbReference type="NCBI Taxonomy" id="2880260"/>
    <lineage>
        <taxon>Bacteria</taxon>
        <taxon>Bacillati</taxon>
        <taxon>Actinomycetota</taxon>
        <taxon>Actinomycetes</taxon>
        <taxon>Micrococcales</taxon>
        <taxon>Microbacteriaceae</taxon>
        <taxon>Antiquaquibacter</taxon>
    </lineage>
</organism>
<dbReference type="Proteomes" id="UP001160142">
    <property type="component" value="Unassembled WGS sequence"/>
</dbReference>
<accession>A0ABT6KN55</accession>
<proteinExistence type="predicted"/>
<evidence type="ECO:0000313" key="3">
    <source>
        <dbReference type="Proteomes" id="UP001160142"/>
    </source>
</evidence>
<dbReference type="InterPro" id="IPR045057">
    <property type="entry name" value="Gcn5-rel_NAT"/>
</dbReference>
<dbReference type="EMBL" id="JARXVQ010000001">
    <property type="protein sequence ID" value="MDH6180878.1"/>
    <property type="molecule type" value="Genomic_DNA"/>
</dbReference>
<dbReference type="PANTHER" id="PTHR31435:SF9">
    <property type="entry name" value="PROTEIN NATD1"/>
    <property type="match status" value="1"/>
</dbReference>
<protein>
    <submittedName>
        <fullName evidence="2">GNAT family acetyltransferase</fullName>
    </submittedName>
</protein>
<evidence type="ECO:0000313" key="2">
    <source>
        <dbReference type="EMBL" id="MDH6180878.1"/>
    </source>
</evidence>
<sequence>MSREFHHEPDAQRYTLVVDGQLAAVADYRVSGDTISFHHTYTQPHLRGKGLAGEVVQFAVDDVEKNSTRRIVPMCWYVADWFEAHPDRAALLTR</sequence>